<comment type="caution">
    <text evidence="16">The sequence shown here is derived from an EMBL/GenBank/DDBJ whole genome shotgun (WGS) entry which is preliminary data.</text>
</comment>
<comment type="function">
    <text evidence="1">Involved in the high-affinity zinc uptake transport system.</text>
</comment>
<dbReference type="Pfam" id="PF00950">
    <property type="entry name" value="ABC-3"/>
    <property type="match status" value="1"/>
</dbReference>
<keyword evidence="11" id="KW-0406">Ion transport</keyword>
<evidence type="ECO:0000256" key="6">
    <source>
        <dbReference type="ARBA" id="ARBA00022519"/>
    </source>
</evidence>
<keyword evidence="5" id="KW-1003">Cell membrane</keyword>
<dbReference type="PANTHER" id="PTHR30477">
    <property type="entry name" value="ABC-TRANSPORTER METAL-BINDING PROTEIN"/>
    <property type="match status" value="1"/>
</dbReference>
<evidence type="ECO:0000256" key="9">
    <source>
        <dbReference type="ARBA" id="ARBA00022906"/>
    </source>
</evidence>
<evidence type="ECO:0000256" key="4">
    <source>
        <dbReference type="ARBA" id="ARBA00022448"/>
    </source>
</evidence>
<evidence type="ECO:0000256" key="5">
    <source>
        <dbReference type="ARBA" id="ARBA00022475"/>
    </source>
</evidence>
<feature type="transmembrane region" description="Helical" evidence="15">
    <location>
        <begin position="215"/>
        <end position="233"/>
    </location>
</feature>
<evidence type="ECO:0000256" key="12">
    <source>
        <dbReference type="ARBA" id="ARBA00023136"/>
    </source>
</evidence>
<feature type="transmembrane region" description="Helical" evidence="15">
    <location>
        <begin position="58"/>
        <end position="74"/>
    </location>
</feature>
<keyword evidence="12 15" id="KW-0472">Membrane</keyword>
<evidence type="ECO:0000313" key="16">
    <source>
        <dbReference type="EMBL" id="CDH46577.1"/>
    </source>
</evidence>
<dbReference type="InterPro" id="IPR001626">
    <property type="entry name" value="ABC_TroCD"/>
</dbReference>
<dbReference type="PANTHER" id="PTHR30477:SF23">
    <property type="entry name" value="HIGH-AFFINITY ZINC UPTAKE SYSTEM MEMBRANE PROTEIN ZNUB"/>
    <property type="match status" value="1"/>
</dbReference>
<keyword evidence="9" id="KW-0864">Zinc transport</keyword>
<dbReference type="InterPro" id="IPR037294">
    <property type="entry name" value="ABC_BtuC-like"/>
</dbReference>
<keyword evidence="7 14" id="KW-0812">Transmembrane</keyword>
<comment type="subcellular location">
    <subcellularLocation>
        <location evidence="2">Cell inner membrane</location>
        <topology evidence="2">Multi-pass membrane protein</topology>
    </subcellularLocation>
    <subcellularLocation>
        <location evidence="14">Cell membrane</location>
        <topology evidence="14">Multi-pass membrane protein</topology>
    </subcellularLocation>
</comment>
<feature type="transmembrane region" description="Helical" evidence="15">
    <location>
        <begin position="127"/>
        <end position="145"/>
    </location>
</feature>
<evidence type="ECO:0000256" key="1">
    <source>
        <dbReference type="ARBA" id="ARBA00002313"/>
    </source>
</evidence>
<keyword evidence="4 14" id="KW-0813">Transport</keyword>
<dbReference type="GO" id="GO:0006829">
    <property type="term" value="P:zinc ion transport"/>
    <property type="evidence" value="ECO:0007669"/>
    <property type="project" value="UniProtKB-KW"/>
</dbReference>
<dbReference type="GO" id="GO:0010043">
    <property type="term" value="P:response to zinc ion"/>
    <property type="evidence" value="ECO:0007669"/>
    <property type="project" value="TreeGrafter"/>
</dbReference>
<evidence type="ECO:0000256" key="10">
    <source>
        <dbReference type="ARBA" id="ARBA00022989"/>
    </source>
</evidence>
<dbReference type="GO" id="GO:0055085">
    <property type="term" value="P:transmembrane transport"/>
    <property type="evidence" value="ECO:0007669"/>
    <property type="project" value="InterPro"/>
</dbReference>
<protein>
    <recommendedName>
        <fullName evidence="13">High-affinity zinc uptake system membrane protein ZnuB</fullName>
    </recommendedName>
</protein>
<accession>A0A7U7J5M5</accession>
<dbReference type="RefSeq" id="WP_034435270.1">
    <property type="nucleotide sequence ID" value="NZ_CBTK010000269.1"/>
</dbReference>
<organism evidence="16 17">
    <name type="scientific">Candidatus Contendobacter odensis Run_B_J11</name>
    <dbReference type="NCBI Taxonomy" id="1400861"/>
    <lineage>
        <taxon>Bacteria</taxon>
        <taxon>Pseudomonadati</taxon>
        <taxon>Pseudomonadota</taxon>
        <taxon>Gammaproteobacteria</taxon>
        <taxon>Candidatus Competibacteraceae</taxon>
        <taxon>Candidatus Contendibacter</taxon>
    </lineage>
</organism>
<dbReference type="AlphaFoldDB" id="A0A7U7J5M5"/>
<evidence type="ECO:0000256" key="13">
    <source>
        <dbReference type="ARBA" id="ARBA00040080"/>
    </source>
</evidence>
<keyword evidence="6" id="KW-0997">Cell inner membrane</keyword>
<dbReference type="OrthoDB" id="9783937at2"/>
<evidence type="ECO:0000256" key="8">
    <source>
        <dbReference type="ARBA" id="ARBA00022833"/>
    </source>
</evidence>
<evidence type="ECO:0000256" key="15">
    <source>
        <dbReference type="SAM" id="Phobius"/>
    </source>
</evidence>
<feature type="transmembrane region" description="Helical" evidence="15">
    <location>
        <begin position="186"/>
        <end position="203"/>
    </location>
</feature>
<dbReference type="CDD" id="cd06550">
    <property type="entry name" value="TM_ABC_iron-siderophores_like"/>
    <property type="match status" value="1"/>
</dbReference>
<evidence type="ECO:0000256" key="2">
    <source>
        <dbReference type="ARBA" id="ARBA00004429"/>
    </source>
</evidence>
<evidence type="ECO:0000256" key="7">
    <source>
        <dbReference type="ARBA" id="ARBA00022692"/>
    </source>
</evidence>
<reference evidence="16 17" key="1">
    <citation type="journal article" date="2014" name="ISME J.">
        <title>Candidatus Competibacter-lineage genomes retrieved from metagenomes reveal functional metabolic diversity.</title>
        <authorList>
            <person name="McIlroy S.J."/>
            <person name="Albertsen M."/>
            <person name="Andresen E.K."/>
            <person name="Saunders A.M."/>
            <person name="Kristiansen R."/>
            <person name="Stokholm-Bjerregaard M."/>
            <person name="Nielsen K.L."/>
            <person name="Nielsen P.H."/>
        </authorList>
    </citation>
    <scope>NUCLEOTIDE SEQUENCE [LARGE SCALE GENOMIC DNA]</scope>
    <source>
        <strain evidence="16 17">Run_B_J11</strain>
    </source>
</reference>
<feature type="transmembrane region" description="Helical" evidence="15">
    <location>
        <begin position="157"/>
        <end position="180"/>
    </location>
</feature>
<dbReference type="EMBL" id="CBTK010000269">
    <property type="protein sequence ID" value="CDH46577.1"/>
    <property type="molecule type" value="Genomic_DNA"/>
</dbReference>
<feature type="transmembrane region" description="Helical" evidence="15">
    <location>
        <begin position="86"/>
        <end position="107"/>
    </location>
</feature>
<dbReference type="FunFam" id="1.10.3470.10:FF:000002">
    <property type="entry name" value="Zinc ABC transporter permease subunit ZnuB"/>
    <property type="match status" value="1"/>
</dbReference>
<dbReference type="GO" id="GO:0043190">
    <property type="term" value="C:ATP-binding cassette (ABC) transporter complex"/>
    <property type="evidence" value="ECO:0007669"/>
    <property type="project" value="InterPro"/>
</dbReference>
<sequence>MDEFLQRALLGGFGVALATGPLGAFIVWRRMAYFGDTLAHSGLLGVVLGTVLHTNPQLGVVATCLGVALALVLLQRQRRLATDTLLGILAHATLSLGLVTLAFMETVRVDLVSYLFGDILAINTADLYWIWGGGALALAALIGLWRPLLAITVHEELAQVEGVAVFPVRLAFMLLIAIVIAVAMKVVGILLITSLLIIPAATARRFAHSPESMAALASLLGGAAVGLGLWASLRWDTPAGPSVVVAATALFALSSVVPGRARRSF</sequence>
<dbReference type="SUPFAM" id="SSF81345">
    <property type="entry name" value="ABC transporter involved in vitamin B12 uptake, BtuC"/>
    <property type="match status" value="1"/>
</dbReference>
<name>A0A7U7J5M5_9GAMM</name>
<dbReference type="Proteomes" id="UP000019184">
    <property type="component" value="Unassembled WGS sequence"/>
</dbReference>
<evidence type="ECO:0000256" key="14">
    <source>
        <dbReference type="RuleBase" id="RU003943"/>
    </source>
</evidence>
<evidence type="ECO:0000313" key="17">
    <source>
        <dbReference type="Proteomes" id="UP000019184"/>
    </source>
</evidence>
<evidence type="ECO:0000256" key="3">
    <source>
        <dbReference type="ARBA" id="ARBA00008034"/>
    </source>
</evidence>
<keyword evidence="17" id="KW-1185">Reference proteome</keyword>
<keyword evidence="8" id="KW-0862">Zinc</keyword>
<proteinExistence type="inferred from homology"/>
<dbReference type="Gene3D" id="1.10.3470.10">
    <property type="entry name" value="ABC transporter involved in vitamin B12 uptake, BtuC"/>
    <property type="match status" value="1"/>
</dbReference>
<comment type="similarity">
    <text evidence="3 14">Belongs to the ABC-3 integral membrane protein family.</text>
</comment>
<keyword evidence="10 15" id="KW-1133">Transmembrane helix</keyword>
<gene>
    <name evidence="16" type="primary">znuB</name>
    <name evidence="16" type="ORF">BN874_530006</name>
</gene>
<feature type="transmembrane region" description="Helical" evidence="15">
    <location>
        <begin position="239"/>
        <end position="257"/>
    </location>
</feature>
<feature type="transmembrane region" description="Helical" evidence="15">
    <location>
        <begin position="6"/>
        <end position="28"/>
    </location>
</feature>
<evidence type="ECO:0000256" key="11">
    <source>
        <dbReference type="ARBA" id="ARBA00023065"/>
    </source>
</evidence>